<dbReference type="InterPro" id="IPR026820">
    <property type="entry name" value="VioB/RebD_dom"/>
</dbReference>
<protein>
    <recommendedName>
        <fullName evidence="2">Iminophenyl-pyruvate dimer synthase domain-containing protein</fullName>
    </recommendedName>
</protein>
<reference evidence="3" key="1">
    <citation type="submission" date="2021-03" db="EMBL/GenBank/DDBJ databases">
        <title>Acanthopleuribacteraceae sp. M133.</title>
        <authorList>
            <person name="Wang G."/>
        </authorList>
    </citation>
    <scope>NUCLEOTIDE SEQUENCE</scope>
    <source>
        <strain evidence="3">M133</strain>
    </source>
</reference>
<dbReference type="InterPro" id="IPR012347">
    <property type="entry name" value="Ferritin-like"/>
</dbReference>
<evidence type="ECO:0000313" key="3">
    <source>
        <dbReference type="EMBL" id="QTD50263.1"/>
    </source>
</evidence>
<feature type="domain" description="Iminophenyl-pyruvate dimer synthase" evidence="2">
    <location>
        <begin position="32"/>
        <end position="291"/>
    </location>
</feature>
<dbReference type="AlphaFoldDB" id="A0A8A4TL09"/>
<evidence type="ECO:0000256" key="1">
    <source>
        <dbReference type="SAM" id="MobiDB-lite"/>
    </source>
</evidence>
<dbReference type="Gene3D" id="1.20.1260.10">
    <property type="match status" value="1"/>
</dbReference>
<evidence type="ECO:0000313" key="4">
    <source>
        <dbReference type="Proteomes" id="UP000663929"/>
    </source>
</evidence>
<accession>A0A8A4TL09</accession>
<feature type="region of interest" description="Disordered" evidence="1">
    <location>
        <begin position="604"/>
        <end position="625"/>
    </location>
</feature>
<keyword evidence="4" id="KW-1185">Reference proteome</keyword>
<evidence type="ECO:0000259" key="2">
    <source>
        <dbReference type="Pfam" id="PF12902"/>
    </source>
</evidence>
<proteinExistence type="predicted"/>
<gene>
    <name evidence="3" type="ORF">J3U87_32155</name>
</gene>
<dbReference type="Pfam" id="PF12902">
    <property type="entry name" value="Ferritin-like"/>
    <property type="match status" value="1"/>
</dbReference>
<sequence>MKKFLSTLKTPITNRDLSNVPNDTAVVRAIAQAALEVELFTIPLYMVAMHSLQGMHEINSNGVDYYQGRVWPGLAPSASPQTDNQKAYNTLFSVFIEEMVHLQVAANLANGIGAIPVFTNFQNAGWKVYGPQNTVIPHIIDLADTTAYAQIKVQLGPLDEDQLQLFLAIEENHDLAKEKIINPSKYFPTVPFNGVSGLDDLPMFGTIGWMYACYWDYLSMSYTDGETLFEKIFSENAIQRDIFNGTEGTHQMEYPNASLAFKPDGVASNFARALDMISAITDQGEGSVLGADEPIDTQVLSMYRASPTALASDYPSYDSSGALSCPSADATARTSNDGSDHYERFNSLGCTVSDLELWTPGKTWCAEDFVIDTIEAQGASGLIPSPDAMAAAFNQLSSDDTGYVTLSQALVGAISGVTTVLDQLWKDNQVQFPFPAMAGTGDRTSICWAIYGRAPDLTQTIPTPDAGHLQHACQGLSLDGGSLDPEVATFHSCRGSNQCKTQGGCGFVQPSSGGGQCGASQALMRRFQDDDTSYSAPADNKCSTLGGCAVPISASQLYPSSGTMSVYDFDGQDDPILVGPLPFQTGDSVYDTAWNAFTMIMEHRGQPPGDKPAPSNLRIALPPST</sequence>
<dbReference type="Proteomes" id="UP000663929">
    <property type="component" value="Chromosome"/>
</dbReference>
<dbReference type="EMBL" id="CP071793">
    <property type="protein sequence ID" value="QTD50263.1"/>
    <property type="molecule type" value="Genomic_DNA"/>
</dbReference>
<organism evidence="3 4">
    <name type="scientific">Sulfidibacter corallicola</name>
    <dbReference type="NCBI Taxonomy" id="2818388"/>
    <lineage>
        <taxon>Bacteria</taxon>
        <taxon>Pseudomonadati</taxon>
        <taxon>Acidobacteriota</taxon>
        <taxon>Holophagae</taxon>
        <taxon>Acanthopleuribacterales</taxon>
        <taxon>Acanthopleuribacteraceae</taxon>
        <taxon>Sulfidibacter</taxon>
    </lineage>
</organism>
<name>A0A8A4TL09_SULCO</name>
<dbReference type="KEGG" id="scor:J3U87_32155"/>
<dbReference type="RefSeq" id="WP_237379893.1">
    <property type="nucleotide sequence ID" value="NZ_CP071793.1"/>
</dbReference>